<feature type="non-terminal residue" evidence="1">
    <location>
        <position position="1"/>
    </location>
</feature>
<accession>A0A2N5DA40</accession>
<proteinExistence type="predicted"/>
<name>A0A2N5DA40_9CAUL</name>
<dbReference type="AlphaFoldDB" id="A0A2N5DA40"/>
<reference evidence="1 3" key="1">
    <citation type="submission" date="2017-12" db="EMBL/GenBank/DDBJ databases">
        <title>The genome sequence of Caulobacter sp. 410.</title>
        <authorList>
            <person name="Gao J."/>
            <person name="Mao X."/>
            <person name="Sun J."/>
        </authorList>
    </citation>
    <scope>NUCLEOTIDE SEQUENCE [LARGE SCALE GENOMIC DNA]</scope>
    <source>
        <strain evidence="1 3">410</strain>
    </source>
</reference>
<evidence type="ECO:0000313" key="2">
    <source>
        <dbReference type="EMBL" id="PLR28075.1"/>
    </source>
</evidence>
<organism evidence="1 3">
    <name type="scientific">Caulobacter zeae</name>
    <dbReference type="NCBI Taxonomy" id="2055137"/>
    <lineage>
        <taxon>Bacteria</taxon>
        <taxon>Pseudomonadati</taxon>
        <taxon>Pseudomonadota</taxon>
        <taxon>Alphaproteobacteria</taxon>
        <taxon>Caulobacterales</taxon>
        <taxon>Caulobacteraceae</taxon>
        <taxon>Caulobacter</taxon>
    </lineage>
</organism>
<evidence type="ECO:0000313" key="1">
    <source>
        <dbReference type="EMBL" id="PLR22925.1"/>
    </source>
</evidence>
<dbReference type="EMBL" id="PJRS01000011">
    <property type="protein sequence ID" value="PLR28075.1"/>
    <property type="molecule type" value="Genomic_DNA"/>
</dbReference>
<dbReference type="PANTHER" id="PTHR33055">
    <property type="entry name" value="TRANSPOSASE FOR INSERTION SEQUENCE ELEMENT IS1111A"/>
    <property type="match status" value="1"/>
</dbReference>
<keyword evidence="3" id="KW-1185">Reference proteome</keyword>
<comment type="caution">
    <text evidence="1">The sequence shown here is derived from an EMBL/GenBank/DDBJ whole genome shotgun (WGS) entry which is preliminary data.</text>
</comment>
<dbReference type="PANTHER" id="PTHR33055:SF13">
    <property type="entry name" value="TRANSPOSASE"/>
    <property type="match status" value="1"/>
</dbReference>
<dbReference type="EMBL" id="PJRS01000036">
    <property type="protein sequence ID" value="PLR22925.1"/>
    <property type="molecule type" value="Genomic_DNA"/>
</dbReference>
<dbReference type="InterPro" id="IPR047650">
    <property type="entry name" value="Transpos_IS110"/>
</dbReference>
<sequence>GGRPCVRAALYMAAVSAVRSDQGFKREYLTMRAAGKPAKVALVAIARKLVVAANSMLKAGQPWLKQP</sequence>
<protein>
    <submittedName>
        <fullName evidence="1">IS110 family transposase</fullName>
    </submittedName>
</protein>
<dbReference type="Proteomes" id="UP000234479">
    <property type="component" value="Unassembled WGS sequence"/>
</dbReference>
<gene>
    <name evidence="2" type="ORF">SGCZBJ_06795</name>
    <name evidence="1" type="ORF">SGCZBJ_17270</name>
</gene>
<evidence type="ECO:0000313" key="3">
    <source>
        <dbReference type="Proteomes" id="UP000234479"/>
    </source>
</evidence>